<dbReference type="Gene3D" id="1.25.40.1040">
    <property type="match status" value="1"/>
</dbReference>
<proteinExistence type="predicted"/>
<dbReference type="SUPFAM" id="SSF48452">
    <property type="entry name" value="TPR-like"/>
    <property type="match status" value="1"/>
</dbReference>
<protein>
    <submittedName>
        <fullName evidence="2">Uncharacterized protein</fullName>
    </submittedName>
</protein>
<feature type="non-terminal residue" evidence="2">
    <location>
        <position position="157"/>
    </location>
</feature>
<keyword evidence="3" id="KW-1185">Reference proteome</keyword>
<name>K0TNW5_THAOC</name>
<sequence>MSGRADSNPQAGQGRPLPRKEADLFRNVVKFYESKSYKKGLKNADVILKRFPNHGETLCMKGLIVNAMASSRVVEADGRGEGDKKKEAVDLIKRGLMMDMRSHVCWHVYGLLHRSCQDYSEAIKAYKQALRIDPENLQILRDLGLLQVPDEGPGGLP</sequence>
<dbReference type="PANTHER" id="PTHR22767">
    <property type="entry name" value="N-TERMINAL ACETYLTRANSFERASE-RELATED"/>
    <property type="match status" value="1"/>
</dbReference>
<keyword evidence="1" id="KW-0802">TPR repeat</keyword>
<accession>K0TNW5</accession>
<dbReference type="Proteomes" id="UP000266841">
    <property type="component" value="Unassembled WGS sequence"/>
</dbReference>
<dbReference type="eggNOG" id="KOG1156">
    <property type="taxonomic scope" value="Eukaryota"/>
</dbReference>
<dbReference type="InterPro" id="IPR011990">
    <property type="entry name" value="TPR-like_helical_dom_sf"/>
</dbReference>
<dbReference type="EMBL" id="AGNL01004117">
    <property type="protein sequence ID" value="EJK73907.1"/>
    <property type="molecule type" value="Genomic_DNA"/>
</dbReference>
<organism evidence="2 3">
    <name type="scientific">Thalassiosira oceanica</name>
    <name type="common">Marine diatom</name>
    <dbReference type="NCBI Taxonomy" id="159749"/>
    <lineage>
        <taxon>Eukaryota</taxon>
        <taxon>Sar</taxon>
        <taxon>Stramenopiles</taxon>
        <taxon>Ochrophyta</taxon>
        <taxon>Bacillariophyta</taxon>
        <taxon>Coscinodiscophyceae</taxon>
        <taxon>Thalassiosirophycidae</taxon>
        <taxon>Thalassiosirales</taxon>
        <taxon>Thalassiosiraceae</taxon>
        <taxon>Thalassiosira</taxon>
    </lineage>
</organism>
<dbReference type="Pfam" id="PF13414">
    <property type="entry name" value="TPR_11"/>
    <property type="match status" value="1"/>
</dbReference>
<evidence type="ECO:0000313" key="3">
    <source>
        <dbReference type="Proteomes" id="UP000266841"/>
    </source>
</evidence>
<evidence type="ECO:0000313" key="2">
    <source>
        <dbReference type="EMBL" id="EJK73907.1"/>
    </source>
</evidence>
<dbReference type="OrthoDB" id="10263032at2759"/>
<comment type="caution">
    <text evidence="2">The sequence shown here is derived from an EMBL/GenBank/DDBJ whole genome shotgun (WGS) entry which is preliminary data.</text>
</comment>
<dbReference type="GO" id="GO:0005737">
    <property type="term" value="C:cytoplasm"/>
    <property type="evidence" value="ECO:0007669"/>
    <property type="project" value="TreeGrafter"/>
</dbReference>
<dbReference type="OMA" id="NERYEHT"/>
<dbReference type="PANTHER" id="PTHR22767:SF2">
    <property type="entry name" value="N(ALPHA)-ACETYLTRANSFERASE 15_16, ISOFORM A"/>
    <property type="match status" value="1"/>
</dbReference>
<evidence type="ECO:0000256" key="1">
    <source>
        <dbReference type="PROSITE-ProRule" id="PRU00339"/>
    </source>
</evidence>
<reference evidence="2 3" key="1">
    <citation type="journal article" date="2012" name="Genome Biol.">
        <title>Genome and low-iron response of an oceanic diatom adapted to chronic iron limitation.</title>
        <authorList>
            <person name="Lommer M."/>
            <person name="Specht M."/>
            <person name="Roy A.S."/>
            <person name="Kraemer L."/>
            <person name="Andreson R."/>
            <person name="Gutowska M.A."/>
            <person name="Wolf J."/>
            <person name="Bergner S.V."/>
            <person name="Schilhabel M.B."/>
            <person name="Klostermeier U.C."/>
            <person name="Beiko R.G."/>
            <person name="Rosenstiel P."/>
            <person name="Hippler M."/>
            <person name="Laroche J."/>
        </authorList>
    </citation>
    <scope>NUCLEOTIDE SEQUENCE [LARGE SCALE GENOMIC DNA]</scope>
    <source>
        <strain evidence="2 3">CCMP1005</strain>
    </source>
</reference>
<dbReference type="AlphaFoldDB" id="K0TNW5"/>
<gene>
    <name evidence="2" type="ORF">THAOC_04448</name>
</gene>
<dbReference type="PROSITE" id="PS50005">
    <property type="entry name" value="TPR"/>
    <property type="match status" value="1"/>
</dbReference>
<feature type="repeat" description="TPR" evidence="1">
    <location>
        <begin position="103"/>
        <end position="136"/>
    </location>
</feature>
<dbReference type="SMART" id="SM00028">
    <property type="entry name" value="TPR"/>
    <property type="match status" value="1"/>
</dbReference>
<dbReference type="InterPro" id="IPR019734">
    <property type="entry name" value="TPR_rpt"/>
</dbReference>